<evidence type="ECO:0000256" key="6">
    <source>
        <dbReference type="ARBA" id="ARBA00022840"/>
    </source>
</evidence>
<comment type="caution">
    <text evidence="10">The sequence shown here is derived from an EMBL/GenBank/DDBJ whole genome shotgun (WGS) entry which is preliminary data.</text>
</comment>
<dbReference type="Gene3D" id="3.40.50.300">
    <property type="entry name" value="P-loop containing nucleotide triphosphate hydrolases"/>
    <property type="match status" value="1"/>
</dbReference>
<dbReference type="SUPFAM" id="SSF52540">
    <property type="entry name" value="P-loop containing nucleoside triphosphate hydrolases"/>
    <property type="match status" value="1"/>
</dbReference>
<evidence type="ECO:0000256" key="7">
    <source>
        <dbReference type="ARBA" id="ARBA00023137"/>
    </source>
</evidence>
<keyword evidence="5 10" id="KW-0418">Kinase</keyword>
<keyword evidence="3 10" id="KW-0808">Transferase</keyword>
<evidence type="ECO:0000256" key="1">
    <source>
        <dbReference type="ARBA" id="ARBA00007316"/>
    </source>
</evidence>
<keyword evidence="11" id="KW-1185">Reference proteome</keyword>
<evidence type="ECO:0000259" key="9">
    <source>
        <dbReference type="Pfam" id="PF13614"/>
    </source>
</evidence>
<dbReference type="InterPro" id="IPR050445">
    <property type="entry name" value="Bact_polysacc_biosynth/exp"/>
</dbReference>
<dbReference type="GO" id="GO:0042802">
    <property type="term" value="F:identical protein binding"/>
    <property type="evidence" value="ECO:0007669"/>
    <property type="project" value="UniProtKB-ARBA"/>
</dbReference>
<evidence type="ECO:0000256" key="3">
    <source>
        <dbReference type="ARBA" id="ARBA00022679"/>
    </source>
</evidence>
<keyword evidence="4" id="KW-0547">Nucleotide-binding</keyword>
<dbReference type="Pfam" id="PF13614">
    <property type="entry name" value="AAA_31"/>
    <property type="match status" value="1"/>
</dbReference>
<dbReference type="GO" id="GO:0005524">
    <property type="term" value="F:ATP binding"/>
    <property type="evidence" value="ECO:0007669"/>
    <property type="project" value="UniProtKB-KW"/>
</dbReference>
<evidence type="ECO:0000256" key="4">
    <source>
        <dbReference type="ARBA" id="ARBA00022741"/>
    </source>
</evidence>
<dbReference type="NCBIfam" id="TIGR01007">
    <property type="entry name" value="eps_fam"/>
    <property type="match status" value="1"/>
</dbReference>
<evidence type="ECO:0000313" key="11">
    <source>
        <dbReference type="Proteomes" id="UP000050326"/>
    </source>
</evidence>
<evidence type="ECO:0000313" key="10">
    <source>
        <dbReference type="EMBL" id="KPU45156.1"/>
    </source>
</evidence>
<dbReference type="PANTHER" id="PTHR32309">
    <property type="entry name" value="TYROSINE-PROTEIN KINASE"/>
    <property type="match status" value="1"/>
</dbReference>
<proteinExistence type="inferred from homology"/>
<feature type="domain" description="AAA" evidence="9">
    <location>
        <begin position="38"/>
        <end position="179"/>
    </location>
</feature>
<evidence type="ECO:0000256" key="8">
    <source>
        <dbReference type="ARBA" id="ARBA00051245"/>
    </source>
</evidence>
<dbReference type="EMBL" id="LKET01000027">
    <property type="protein sequence ID" value="KPU45156.1"/>
    <property type="molecule type" value="Genomic_DNA"/>
</dbReference>
<dbReference type="PANTHER" id="PTHR32309:SF13">
    <property type="entry name" value="FERRIC ENTEROBACTIN TRANSPORT PROTEIN FEPE"/>
    <property type="match status" value="1"/>
</dbReference>
<dbReference type="RefSeq" id="WP_054874372.1">
    <property type="nucleotide sequence ID" value="NZ_LKET01000027.1"/>
</dbReference>
<protein>
    <recommendedName>
        <fullName evidence="2">non-specific protein-tyrosine kinase</fullName>
        <ecNumber evidence="2">2.7.10.2</ecNumber>
    </recommendedName>
</protein>
<evidence type="ECO:0000256" key="2">
    <source>
        <dbReference type="ARBA" id="ARBA00011903"/>
    </source>
</evidence>
<evidence type="ECO:0000256" key="5">
    <source>
        <dbReference type="ARBA" id="ARBA00022777"/>
    </source>
</evidence>
<gene>
    <name evidence="10" type="primary">ywqD</name>
    <name evidence="10" type="ORF">OXPF_12830</name>
</gene>
<reference evidence="10 11" key="1">
    <citation type="submission" date="2015-09" db="EMBL/GenBank/DDBJ databases">
        <title>Genome sequence of Oxobacter pfennigii DSM 3222.</title>
        <authorList>
            <person name="Poehlein A."/>
            <person name="Bengelsdorf F.R."/>
            <person name="Schiel-Bengelsdorf B."/>
            <person name="Duerre P."/>
            <person name="Daniel R."/>
        </authorList>
    </citation>
    <scope>NUCLEOTIDE SEQUENCE [LARGE SCALE GENOMIC DNA]</scope>
    <source>
        <strain evidence="10 11">DSM 3222</strain>
    </source>
</reference>
<dbReference type="EC" id="2.7.10.2" evidence="2"/>
<comment type="catalytic activity">
    <reaction evidence="8">
        <text>L-tyrosyl-[protein] + ATP = O-phospho-L-tyrosyl-[protein] + ADP + H(+)</text>
        <dbReference type="Rhea" id="RHEA:10596"/>
        <dbReference type="Rhea" id="RHEA-COMP:10136"/>
        <dbReference type="Rhea" id="RHEA-COMP:20101"/>
        <dbReference type="ChEBI" id="CHEBI:15378"/>
        <dbReference type="ChEBI" id="CHEBI:30616"/>
        <dbReference type="ChEBI" id="CHEBI:46858"/>
        <dbReference type="ChEBI" id="CHEBI:61978"/>
        <dbReference type="ChEBI" id="CHEBI:456216"/>
        <dbReference type="EC" id="2.7.10.2"/>
    </reaction>
</comment>
<dbReference type="InterPro" id="IPR005702">
    <property type="entry name" value="Wzc-like_C"/>
</dbReference>
<dbReference type="InterPro" id="IPR025669">
    <property type="entry name" value="AAA_dom"/>
</dbReference>
<dbReference type="OrthoDB" id="9794577at2"/>
<dbReference type="CDD" id="cd05387">
    <property type="entry name" value="BY-kinase"/>
    <property type="match status" value="1"/>
</dbReference>
<dbReference type="AlphaFoldDB" id="A0A0P8WBQ8"/>
<keyword evidence="7" id="KW-0829">Tyrosine-protein kinase</keyword>
<name>A0A0P8WBQ8_9CLOT</name>
<dbReference type="GO" id="GO:0004715">
    <property type="term" value="F:non-membrane spanning protein tyrosine kinase activity"/>
    <property type="evidence" value="ECO:0007669"/>
    <property type="project" value="UniProtKB-EC"/>
</dbReference>
<sequence length="234" mass="25896">MDSRLFAYNDPKSPISEIFRTLRTNIKFTSFDKNVKTIVFTSTGPNEGKSTIISNLAVTLSQAGNKVLLMEGDLRNPTVHKMFSLPNDYGITNMLIGGSDHENFIHKTDIEKLDVLPCGPKPPNPAELLGSNKMKSILDGLKEYYDYILIDAPPVIVVTDGALLASISDGTILVIASGEATIESVLKARDLLVNVKADIIGTVLNKYKSTSPGNYYYRYGYYYTDRNRSKTKDI</sequence>
<dbReference type="STRING" id="36849.OXPF_12830"/>
<dbReference type="Proteomes" id="UP000050326">
    <property type="component" value="Unassembled WGS sequence"/>
</dbReference>
<keyword evidence="6" id="KW-0067">ATP-binding</keyword>
<dbReference type="PATRIC" id="fig|36849.3.peg.1364"/>
<dbReference type="GO" id="GO:0005886">
    <property type="term" value="C:plasma membrane"/>
    <property type="evidence" value="ECO:0007669"/>
    <property type="project" value="UniProtKB-ARBA"/>
</dbReference>
<accession>A0A0P8WBQ8</accession>
<organism evidence="10 11">
    <name type="scientific">Oxobacter pfennigii</name>
    <dbReference type="NCBI Taxonomy" id="36849"/>
    <lineage>
        <taxon>Bacteria</taxon>
        <taxon>Bacillati</taxon>
        <taxon>Bacillota</taxon>
        <taxon>Clostridia</taxon>
        <taxon>Eubacteriales</taxon>
        <taxon>Clostridiaceae</taxon>
        <taxon>Oxobacter</taxon>
    </lineage>
</organism>
<dbReference type="InterPro" id="IPR027417">
    <property type="entry name" value="P-loop_NTPase"/>
</dbReference>
<dbReference type="FunFam" id="3.40.50.300:FF:000527">
    <property type="entry name" value="Tyrosine-protein kinase etk"/>
    <property type="match status" value="1"/>
</dbReference>
<comment type="similarity">
    <text evidence="1">Belongs to the CpsD/CapB family.</text>
</comment>